<dbReference type="Proteomes" id="UP000503462">
    <property type="component" value="Chromosome 4"/>
</dbReference>
<dbReference type="EMBL" id="CP051142">
    <property type="protein sequence ID" value="QIW99906.1"/>
    <property type="molecule type" value="Genomic_DNA"/>
</dbReference>
<dbReference type="Pfam" id="PF00248">
    <property type="entry name" value="Aldo_ket_red"/>
    <property type="match status" value="1"/>
</dbReference>
<protein>
    <recommendedName>
        <fullName evidence="2">NADP-dependent oxidoreductase domain-containing protein</fullName>
    </recommendedName>
</protein>
<keyword evidence="1" id="KW-0560">Oxidoreductase</keyword>
<gene>
    <name evidence="3" type="ORF">AMS68_005424</name>
</gene>
<dbReference type="GO" id="GO:0016491">
    <property type="term" value="F:oxidoreductase activity"/>
    <property type="evidence" value="ECO:0007669"/>
    <property type="project" value="UniProtKB-KW"/>
</dbReference>
<evidence type="ECO:0000313" key="4">
    <source>
        <dbReference type="Proteomes" id="UP000503462"/>
    </source>
</evidence>
<proteinExistence type="predicted"/>
<dbReference type="AlphaFoldDB" id="A0A6H0XYS9"/>
<evidence type="ECO:0000256" key="1">
    <source>
        <dbReference type="ARBA" id="ARBA00023002"/>
    </source>
</evidence>
<feature type="domain" description="NADP-dependent oxidoreductase" evidence="2">
    <location>
        <begin position="20"/>
        <end position="208"/>
    </location>
</feature>
<accession>A0A6H0XYS9</accession>
<evidence type="ECO:0000313" key="3">
    <source>
        <dbReference type="EMBL" id="QIW99906.1"/>
    </source>
</evidence>
<dbReference type="Gene3D" id="3.20.20.100">
    <property type="entry name" value="NADP-dependent oxidoreductase domain"/>
    <property type="match status" value="1"/>
</dbReference>
<name>A0A6H0XYS9_9PEZI</name>
<evidence type="ECO:0000259" key="2">
    <source>
        <dbReference type="Pfam" id="PF00248"/>
    </source>
</evidence>
<dbReference type="SUPFAM" id="SSF51430">
    <property type="entry name" value="NAD(P)-linked oxidoreductase"/>
    <property type="match status" value="1"/>
</dbReference>
<sequence>MSTIPVRRIPFIIYGTAGKQHQTQALIRQAVSAGFRAFDTAAQPKSYAEDQLGISLQEAVRNRVLTRNELWVQTKFTPLHDQDPTRLPYNSDDPLAAQVERSIRCSVQHLSMGMPKPHVDALLLHSPYEDQKDTELVWNTLSTHAPQSARMLGVSNMTFEQVSQLHQDTKIKPSIVQNRFCADNGYDQRLRLYCRDKDIAYQCYGVLNDNDHLLQDSPVQDLSSSAGIQPEAALYTLIALGLNVSVLIGTTSATRMKDDLAALEIRQSRLNTILFQWAFFSP</sequence>
<dbReference type="PANTHER" id="PTHR11732">
    <property type="entry name" value="ALDO/KETO REDUCTASE"/>
    <property type="match status" value="1"/>
</dbReference>
<dbReference type="InterPro" id="IPR023210">
    <property type="entry name" value="NADP_OxRdtase_dom"/>
</dbReference>
<reference evidence="3 4" key="1">
    <citation type="journal article" date="2016" name="Sci. Rep.">
        <title>Peltaster fructicola genome reveals evolution from an invasive phytopathogen to an ectophytic parasite.</title>
        <authorList>
            <person name="Xu C."/>
            <person name="Chen H."/>
            <person name="Gleason M.L."/>
            <person name="Xu J.R."/>
            <person name="Liu H."/>
            <person name="Zhang R."/>
            <person name="Sun G."/>
        </authorList>
    </citation>
    <scope>NUCLEOTIDE SEQUENCE [LARGE SCALE GENOMIC DNA]</scope>
    <source>
        <strain evidence="3 4">LNHT1506</strain>
    </source>
</reference>
<dbReference type="InterPro" id="IPR020471">
    <property type="entry name" value="AKR"/>
</dbReference>
<dbReference type="OrthoDB" id="5357513at2759"/>
<dbReference type="InterPro" id="IPR036812">
    <property type="entry name" value="NAD(P)_OxRdtase_dom_sf"/>
</dbReference>
<keyword evidence="4" id="KW-1185">Reference proteome</keyword>
<organism evidence="3 4">
    <name type="scientific">Peltaster fructicola</name>
    <dbReference type="NCBI Taxonomy" id="286661"/>
    <lineage>
        <taxon>Eukaryota</taxon>
        <taxon>Fungi</taxon>
        <taxon>Dikarya</taxon>
        <taxon>Ascomycota</taxon>
        <taxon>Pezizomycotina</taxon>
        <taxon>Dothideomycetes</taxon>
        <taxon>Dothideomycetes incertae sedis</taxon>
        <taxon>Peltaster</taxon>
    </lineage>
</organism>